<evidence type="ECO:0000259" key="6">
    <source>
        <dbReference type="PROSITE" id="PS50109"/>
    </source>
</evidence>
<dbReference type="Pfam" id="PF02518">
    <property type="entry name" value="HATPase_c"/>
    <property type="match status" value="1"/>
</dbReference>
<dbReference type="InterPro" id="IPR004358">
    <property type="entry name" value="Sig_transdc_His_kin-like_C"/>
</dbReference>
<keyword evidence="5" id="KW-0418">Kinase</keyword>
<evidence type="ECO:0000313" key="10">
    <source>
        <dbReference type="Proteomes" id="UP000278036"/>
    </source>
</evidence>
<dbReference type="InterPro" id="IPR000014">
    <property type="entry name" value="PAS"/>
</dbReference>
<evidence type="ECO:0000256" key="3">
    <source>
        <dbReference type="ARBA" id="ARBA00022553"/>
    </source>
</evidence>
<dbReference type="CDD" id="cd16922">
    <property type="entry name" value="HATPase_EvgS-ArcB-TorS-like"/>
    <property type="match status" value="1"/>
</dbReference>
<dbReference type="AlphaFoldDB" id="A0A3A9JKL1"/>
<dbReference type="InterPro" id="IPR036097">
    <property type="entry name" value="HisK_dim/P_sf"/>
</dbReference>
<dbReference type="RefSeq" id="WP_120638191.1">
    <property type="nucleotide sequence ID" value="NZ_RAQU01000047.1"/>
</dbReference>
<proteinExistence type="predicted"/>
<dbReference type="InterPro" id="IPR005467">
    <property type="entry name" value="His_kinase_dom"/>
</dbReference>
<dbReference type="Pfam" id="PF12860">
    <property type="entry name" value="PAS_7"/>
    <property type="match status" value="4"/>
</dbReference>
<dbReference type="EMBL" id="RFLX01000002">
    <property type="protein sequence ID" value="RMI26564.1"/>
    <property type="molecule type" value="Genomic_DNA"/>
</dbReference>
<dbReference type="EMBL" id="RAQU01000047">
    <property type="protein sequence ID" value="RKK04336.1"/>
    <property type="molecule type" value="Genomic_DNA"/>
</dbReference>
<dbReference type="InterPro" id="IPR003594">
    <property type="entry name" value="HATPase_dom"/>
</dbReference>
<dbReference type="SMART" id="SM00387">
    <property type="entry name" value="HATPase_c"/>
    <property type="match status" value="1"/>
</dbReference>
<gene>
    <name evidence="7" type="ORF">D6Z83_10070</name>
    <name evidence="8" type="ORF">EBE87_04665</name>
</gene>
<evidence type="ECO:0000256" key="2">
    <source>
        <dbReference type="ARBA" id="ARBA00012438"/>
    </source>
</evidence>
<organism evidence="7 10">
    <name type="scientific">Teichococcus wenyumeiae</name>
    <dbReference type="NCBI Taxonomy" id="2478470"/>
    <lineage>
        <taxon>Bacteria</taxon>
        <taxon>Pseudomonadati</taxon>
        <taxon>Pseudomonadota</taxon>
        <taxon>Alphaproteobacteria</taxon>
        <taxon>Acetobacterales</taxon>
        <taxon>Roseomonadaceae</taxon>
        <taxon>Roseomonas</taxon>
    </lineage>
</organism>
<sequence>MAQSPDSLPVPELPVAVAALAAAPISVVVFDAEDRLRFANAEMLRQLNMPADTVLIGRTQRELSRLIAFRGLLGPGDPELLAEQLMRVDRSRPHRRTGRRADGRWFDFISEPLPGGGFVSYSFEVTQHRRAEEEALERNRQLELALRHQHTGIGLYNAAHRLVRHNDAYELVLGLVPGTLQPGSTMTEVYQHMLARHGADSPILAAVEERERIDRSRPHDEIRPLPDGRALRNISRPLPDGGFLETVEDVTPLRRAEDEAQHRAATLRGVLAALPHGVCVYDADHRLTMVNEAYQRILKGAELKVGDHLLDMCRAREAAGEYGPGVTGEEVYRRQFEYTGTPRQRIRPDGTVLSVRNAPLPDGGHINVVADVTALHQAEAQAQQRADLLRAMLDNMRHGVCLFDRDLRVVARNDLALTLSGLRADEMVPGAHLDTLRELQFQRGEFGTGPAAEAAYRARIRLIDPRSRERYTRTRADGTVIEISSDPTPDGGFVRTYTDITEEQRIRAEMEQARRVAEEANSAKTRFLATMSHELRTPLNAVIGFSEALLTDDRLPEEALEFSSAILEAGRHLLSLIDDILQVAQIGSGDLPVQTRPLFLPSVLESAVRLVRGVAEVAQVSLTMECEAELPRCMAEERRLRQVLLNLLSNAVKFTPVGGGVHVTAETLPDGCLGVTVRDTGIGIDPEQLPRAFEPFVQLETSHDRRYGGSGLGLYLARAFARAMGGELTLDSARDQGTTARLRLLRAPAPISQEQTA</sequence>
<dbReference type="GO" id="GO:0000155">
    <property type="term" value="F:phosphorelay sensor kinase activity"/>
    <property type="evidence" value="ECO:0007669"/>
    <property type="project" value="InterPro"/>
</dbReference>
<comment type="catalytic activity">
    <reaction evidence="1">
        <text>ATP + protein L-histidine = ADP + protein N-phospho-L-histidine.</text>
        <dbReference type="EC" id="2.7.13.3"/>
    </reaction>
</comment>
<dbReference type="PANTHER" id="PTHR43047">
    <property type="entry name" value="TWO-COMPONENT HISTIDINE PROTEIN KINASE"/>
    <property type="match status" value="1"/>
</dbReference>
<dbReference type="SMART" id="SM00388">
    <property type="entry name" value="HisKA"/>
    <property type="match status" value="1"/>
</dbReference>
<dbReference type="InterPro" id="IPR035965">
    <property type="entry name" value="PAS-like_dom_sf"/>
</dbReference>
<dbReference type="SUPFAM" id="SSF47384">
    <property type="entry name" value="Homodimeric domain of signal transducing histidine kinase"/>
    <property type="match status" value="1"/>
</dbReference>
<protein>
    <recommendedName>
        <fullName evidence="2">histidine kinase</fullName>
        <ecNumber evidence="2">2.7.13.3</ecNumber>
    </recommendedName>
</protein>
<reference evidence="7 10" key="1">
    <citation type="submission" date="2018-09" db="EMBL/GenBank/DDBJ databases">
        <title>Roseomonas sp. nov., isolated from feces of Tibetan antelopes in the Qinghai-Tibet plateau, China.</title>
        <authorList>
            <person name="Tian Z."/>
        </authorList>
    </citation>
    <scope>NUCLEOTIDE SEQUENCE [LARGE SCALE GENOMIC DNA]</scope>
    <source>
        <strain evidence="8 9">Z23</strain>
        <strain evidence="7 10">Z24</strain>
    </source>
</reference>
<dbReference type="Gene3D" id="3.30.565.10">
    <property type="entry name" value="Histidine kinase-like ATPase, C-terminal domain"/>
    <property type="match status" value="1"/>
</dbReference>
<dbReference type="Proteomes" id="UP000274097">
    <property type="component" value="Unassembled WGS sequence"/>
</dbReference>
<dbReference type="SUPFAM" id="SSF55785">
    <property type="entry name" value="PYP-like sensor domain (PAS domain)"/>
    <property type="match status" value="4"/>
</dbReference>
<evidence type="ECO:0000256" key="4">
    <source>
        <dbReference type="ARBA" id="ARBA00022679"/>
    </source>
</evidence>
<keyword evidence="3" id="KW-0597">Phosphoprotein</keyword>
<evidence type="ECO:0000313" key="9">
    <source>
        <dbReference type="Proteomes" id="UP000274097"/>
    </source>
</evidence>
<keyword evidence="9" id="KW-1185">Reference proteome</keyword>
<dbReference type="OrthoDB" id="8477115at2"/>
<comment type="caution">
    <text evidence="7">The sequence shown here is derived from an EMBL/GenBank/DDBJ whole genome shotgun (WGS) entry which is preliminary data.</text>
</comment>
<evidence type="ECO:0000256" key="5">
    <source>
        <dbReference type="ARBA" id="ARBA00022777"/>
    </source>
</evidence>
<dbReference type="Proteomes" id="UP000278036">
    <property type="component" value="Unassembled WGS sequence"/>
</dbReference>
<keyword evidence="4" id="KW-0808">Transferase</keyword>
<accession>A0A3A9JKL1</accession>
<dbReference type="Gene3D" id="3.30.450.20">
    <property type="entry name" value="PAS domain"/>
    <property type="match status" value="4"/>
</dbReference>
<evidence type="ECO:0000313" key="7">
    <source>
        <dbReference type="EMBL" id="RKK04336.1"/>
    </source>
</evidence>
<dbReference type="SUPFAM" id="SSF55874">
    <property type="entry name" value="ATPase domain of HSP90 chaperone/DNA topoisomerase II/histidine kinase"/>
    <property type="match status" value="1"/>
</dbReference>
<dbReference type="InterPro" id="IPR003661">
    <property type="entry name" value="HisK_dim/P_dom"/>
</dbReference>
<feature type="domain" description="Histidine kinase" evidence="6">
    <location>
        <begin position="530"/>
        <end position="748"/>
    </location>
</feature>
<name>A0A3A9JKL1_9PROT</name>
<dbReference type="Pfam" id="PF00512">
    <property type="entry name" value="HisKA"/>
    <property type="match status" value="1"/>
</dbReference>
<dbReference type="SMART" id="SM00091">
    <property type="entry name" value="PAS"/>
    <property type="match status" value="3"/>
</dbReference>
<dbReference type="Gene3D" id="1.10.287.130">
    <property type="match status" value="1"/>
</dbReference>
<dbReference type="PRINTS" id="PR00344">
    <property type="entry name" value="BCTRLSENSOR"/>
</dbReference>
<dbReference type="CDD" id="cd00082">
    <property type="entry name" value="HisKA"/>
    <property type="match status" value="1"/>
</dbReference>
<dbReference type="InterPro" id="IPR036890">
    <property type="entry name" value="HATPase_C_sf"/>
</dbReference>
<evidence type="ECO:0000313" key="8">
    <source>
        <dbReference type="EMBL" id="RMI26564.1"/>
    </source>
</evidence>
<evidence type="ECO:0000256" key="1">
    <source>
        <dbReference type="ARBA" id="ARBA00000085"/>
    </source>
</evidence>
<dbReference type="EC" id="2.7.13.3" evidence="2"/>
<dbReference type="PROSITE" id="PS50109">
    <property type="entry name" value="HIS_KIN"/>
    <property type="match status" value="1"/>
</dbReference>
<dbReference type="InParanoid" id="A0A3A9JKL1"/>